<organism evidence="1 2">
    <name type="scientific">Pigmentiphaga humi</name>
    <dbReference type="NCBI Taxonomy" id="2478468"/>
    <lineage>
        <taxon>Bacteria</taxon>
        <taxon>Pseudomonadati</taxon>
        <taxon>Pseudomonadota</taxon>
        <taxon>Betaproteobacteria</taxon>
        <taxon>Burkholderiales</taxon>
        <taxon>Alcaligenaceae</taxon>
        <taxon>Pigmentiphaga</taxon>
    </lineage>
</organism>
<evidence type="ECO:0000313" key="2">
    <source>
        <dbReference type="Proteomes" id="UP000277294"/>
    </source>
</evidence>
<name>A0A3P4B3I9_9BURK</name>
<dbReference type="AlphaFoldDB" id="A0A3P4B3I9"/>
<protein>
    <submittedName>
        <fullName evidence="1">Uncharacterized protein</fullName>
    </submittedName>
</protein>
<proteinExistence type="predicted"/>
<evidence type="ECO:0000313" key="1">
    <source>
        <dbReference type="EMBL" id="VCU70849.1"/>
    </source>
</evidence>
<dbReference type="Proteomes" id="UP000277294">
    <property type="component" value="Unassembled WGS sequence"/>
</dbReference>
<reference evidence="1 2" key="1">
    <citation type="submission" date="2018-10" db="EMBL/GenBank/DDBJ databases">
        <authorList>
            <person name="Criscuolo A."/>
        </authorList>
    </citation>
    <scope>NUCLEOTIDE SEQUENCE [LARGE SCALE GENOMIC DNA]</scope>
    <source>
        <strain evidence="1">DnA1</strain>
    </source>
</reference>
<keyword evidence="2" id="KW-1185">Reference proteome</keyword>
<sequence>MANNLFISYDLMAPGQNYPKVTAAIESLGGWLKVHYSLYYVHTNLSAQQAAEHVWKSMDRNDKLVVIDAKDAYWFNLPDQVTTAIQQHWNR</sequence>
<gene>
    <name evidence="1" type="ORF">PIGHUM_02928</name>
</gene>
<accession>A0A3P4B3I9</accession>
<dbReference type="RefSeq" id="WP_124080313.1">
    <property type="nucleotide sequence ID" value="NZ_UWPJ01000023.1"/>
</dbReference>
<dbReference type="OrthoDB" id="2656750at2"/>
<dbReference type="EMBL" id="UWPJ01000023">
    <property type="protein sequence ID" value="VCU70849.1"/>
    <property type="molecule type" value="Genomic_DNA"/>
</dbReference>